<evidence type="ECO:0000256" key="4">
    <source>
        <dbReference type="ARBA" id="ARBA00022771"/>
    </source>
</evidence>
<dbReference type="PROSITE" id="PS51804">
    <property type="entry name" value="ZF_C2HC_LYAR"/>
    <property type="match status" value="2"/>
</dbReference>
<dbReference type="HOGENOM" id="CLU_024874_1_0_1"/>
<evidence type="ECO:0000256" key="7">
    <source>
        <dbReference type="ARBA" id="ARBA00061084"/>
    </source>
</evidence>
<evidence type="ECO:0000256" key="9">
    <source>
        <dbReference type="SAM" id="MobiDB-lite"/>
    </source>
</evidence>
<reference evidence="11 12" key="1">
    <citation type="submission" date="2014-04" db="EMBL/GenBank/DDBJ databases">
        <authorList>
            <consortium name="DOE Joint Genome Institute"/>
            <person name="Kuo A."/>
            <person name="Martino E."/>
            <person name="Perotto S."/>
            <person name="Kohler A."/>
            <person name="Nagy L.G."/>
            <person name="Floudas D."/>
            <person name="Copeland A."/>
            <person name="Barry K.W."/>
            <person name="Cichocki N."/>
            <person name="Veneault-Fourrey C."/>
            <person name="LaButti K."/>
            <person name="Lindquist E.A."/>
            <person name="Lipzen A."/>
            <person name="Lundell T."/>
            <person name="Morin E."/>
            <person name="Murat C."/>
            <person name="Sun H."/>
            <person name="Tunlid A."/>
            <person name="Henrissat B."/>
            <person name="Grigoriev I.V."/>
            <person name="Hibbett D.S."/>
            <person name="Martin F."/>
            <person name="Nordberg H.P."/>
            <person name="Cantor M.N."/>
            <person name="Hua S.X."/>
        </authorList>
    </citation>
    <scope>NUCLEOTIDE SEQUENCE [LARGE SCALE GENOMIC DNA]</scope>
    <source>
        <strain evidence="11 12">Zn</strain>
    </source>
</reference>
<feature type="region of interest" description="Disordered" evidence="9">
    <location>
        <begin position="246"/>
        <end position="330"/>
    </location>
</feature>
<evidence type="ECO:0000256" key="5">
    <source>
        <dbReference type="ARBA" id="ARBA00022833"/>
    </source>
</evidence>
<dbReference type="SUPFAM" id="SSF57667">
    <property type="entry name" value="beta-beta-alpha zinc fingers"/>
    <property type="match status" value="2"/>
</dbReference>
<dbReference type="PANTHER" id="PTHR13100">
    <property type="entry name" value="CELL GROWTH-REGULATING NUCLEOLAR PROTEIN LYAR"/>
    <property type="match status" value="1"/>
</dbReference>
<dbReference type="InterPro" id="IPR036236">
    <property type="entry name" value="Znf_C2H2_sf"/>
</dbReference>
<dbReference type="GO" id="GO:0005730">
    <property type="term" value="C:nucleolus"/>
    <property type="evidence" value="ECO:0007669"/>
    <property type="project" value="TreeGrafter"/>
</dbReference>
<keyword evidence="5" id="KW-0862">Zinc</keyword>
<dbReference type="GO" id="GO:0008270">
    <property type="term" value="F:zinc ion binding"/>
    <property type="evidence" value="ECO:0007669"/>
    <property type="project" value="UniProtKB-KW"/>
</dbReference>
<dbReference type="AlphaFoldDB" id="A0A0C3HEW1"/>
<feature type="compositionally biased region" description="Basic residues" evidence="9">
    <location>
        <begin position="312"/>
        <end position="321"/>
    </location>
</feature>
<dbReference type="GO" id="GO:0000122">
    <property type="term" value="P:negative regulation of transcription by RNA polymerase II"/>
    <property type="evidence" value="ECO:0007669"/>
    <property type="project" value="TreeGrafter"/>
</dbReference>
<feature type="compositionally biased region" description="Polar residues" evidence="9">
    <location>
        <begin position="289"/>
        <end position="302"/>
    </location>
</feature>
<dbReference type="PANTHER" id="PTHR13100:SF10">
    <property type="entry name" value="CELL GROWTH-REGULATING NUCLEOLAR PROTEIN"/>
    <property type="match status" value="1"/>
</dbReference>
<accession>A0A0C3HEW1</accession>
<gene>
    <name evidence="11" type="ORF">OIDMADRAFT_120553</name>
</gene>
<dbReference type="GO" id="GO:0006364">
    <property type="term" value="P:rRNA processing"/>
    <property type="evidence" value="ECO:0007669"/>
    <property type="project" value="TreeGrafter"/>
</dbReference>
<feature type="compositionally biased region" description="Basic and acidic residues" evidence="9">
    <location>
        <begin position="182"/>
        <end position="204"/>
    </location>
</feature>
<protein>
    <recommendedName>
        <fullName evidence="10">Zinc finger C2H2 LYAR-type domain-containing protein</fullName>
    </recommendedName>
</protein>
<feature type="compositionally biased region" description="Basic and acidic residues" evidence="9">
    <location>
        <begin position="134"/>
        <end position="145"/>
    </location>
</feature>
<feature type="compositionally biased region" description="Basic and acidic residues" evidence="9">
    <location>
        <begin position="63"/>
        <end position="73"/>
    </location>
</feature>
<evidence type="ECO:0000256" key="8">
    <source>
        <dbReference type="PROSITE-ProRule" id="PRU01145"/>
    </source>
</evidence>
<evidence type="ECO:0000313" key="12">
    <source>
        <dbReference type="Proteomes" id="UP000054321"/>
    </source>
</evidence>
<dbReference type="InterPro" id="IPR014898">
    <property type="entry name" value="Znf_C2H2_LYAR"/>
</dbReference>
<proteinExistence type="inferred from homology"/>
<keyword evidence="6" id="KW-0539">Nucleus</keyword>
<dbReference type="Pfam" id="PF08790">
    <property type="entry name" value="zf-LYAR"/>
    <property type="match status" value="1"/>
</dbReference>
<keyword evidence="4 8" id="KW-0863">Zinc-finger</keyword>
<dbReference type="STRING" id="913774.A0A0C3HEW1"/>
<evidence type="ECO:0000256" key="1">
    <source>
        <dbReference type="ARBA" id="ARBA00004123"/>
    </source>
</evidence>
<organism evidence="11 12">
    <name type="scientific">Oidiodendron maius (strain Zn)</name>
    <dbReference type="NCBI Taxonomy" id="913774"/>
    <lineage>
        <taxon>Eukaryota</taxon>
        <taxon>Fungi</taxon>
        <taxon>Dikarya</taxon>
        <taxon>Ascomycota</taxon>
        <taxon>Pezizomycotina</taxon>
        <taxon>Leotiomycetes</taxon>
        <taxon>Leotiomycetes incertae sedis</taxon>
        <taxon>Myxotrichaceae</taxon>
        <taxon>Oidiodendron</taxon>
    </lineage>
</organism>
<feature type="region of interest" description="Disordered" evidence="9">
    <location>
        <begin position="170"/>
        <end position="231"/>
    </location>
</feature>
<dbReference type="InParanoid" id="A0A0C3HEW1"/>
<dbReference type="OrthoDB" id="21474at2759"/>
<keyword evidence="2" id="KW-0479">Metal-binding</keyword>
<evidence type="ECO:0000256" key="2">
    <source>
        <dbReference type="ARBA" id="ARBA00022723"/>
    </source>
</evidence>
<evidence type="ECO:0000256" key="6">
    <source>
        <dbReference type="ARBA" id="ARBA00023242"/>
    </source>
</evidence>
<comment type="similarity">
    <text evidence="7">Belongs to the UPF0743 family.</text>
</comment>
<dbReference type="InterPro" id="IPR039999">
    <property type="entry name" value="LYAR"/>
</dbReference>
<feature type="compositionally biased region" description="Basic and acidic residues" evidence="9">
    <location>
        <begin position="278"/>
        <end position="287"/>
    </location>
</feature>
<dbReference type="FunFam" id="3.30.1490.490:FF:000001">
    <property type="entry name" value="cell growth-regulating nucleolar protein-like"/>
    <property type="match status" value="1"/>
</dbReference>
<name>A0A0C3HEW1_OIDMZ</name>
<keyword evidence="3" id="KW-0677">Repeat</keyword>
<keyword evidence="12" id="KW-1185">Reference proteome</keyword>
<feature type="region of interest" description="Disordered" evidence="9">
    <location>
        <begin position="62"/>
        <end position="145"/>
    </location>
</feature>
<dbReference type="EMBL" id="KN832875">
    <property type="protein sequence ID" value="KIN01690.1"/>
    <property type="molecule type" value="Genomic_DNA"/>
</dbReference>
<feature type="domain" description="Zinc finger C2H2 LYAR-type" evidence="10">
    <location>
        <begin position="30"/>
        <end position="57"/>
    </location>
</feature>
<reference evidence="12" key="2">
    <citation type="submission" date="2015-01" db="EMBL/GenBank/DDBJ databases">
        <title>Evolutionary Origins and Diversification of the Mycorrhizal Mutualists.</title>
        <authorList>
            <consortium name="DOE Joint Genome Institute"/>
            <consortium name="Mycorrhizal Genomics Consortium"/>
            <person name="Kohler A."/>
            <person name="Kuo A."/>
            <person name="Nagy L.G."/>
            <person name="Floudas D."/>
            <person name="Copeland A."/>
            <person name="Barry K.W."/>
            <person name="Cichocki N."/>
            <person name="Veneault-Fourrey C."/>
            <person name="LaButti K."/>
            <person name="Lindquist E.A."/>
            <person name="Lipzen A."/>
            <person name="Lundell T."/>
            <person name="Morin E."/>
            <person name="Murat C."/>
            <person name="Riley R."/>
            <person name="Ohm R."/>
            <person name="Sun H."/>
            <person name="Tunlid A."/>
            <person name="Henrissat B."/>
            <person name="Grigoriev I.V."/>
            <person name="Hibbett D.S."/>
            <person name="Martin F."/>
        </authorList>
    </citation>
    <scope>NUCLEOTIDE SEQUENCE [LARGE SCALE GENOMIC DNA]</scope>
    <source>
        <strain evidence="12">Zn</strain>
    </source>
</reference>
<evidence type="ECO:0000256" key="3">
    <source>
        <dbReference type="ARBA" id="ARBA00022737"/>
    </source>
</evidence>
<dbReference type="GO" id="GO:0003677">
    <property type="term" value="F:DNA binding"/>
    <property type="evidence" value="ECO:0007669"/>
    <property type="project" value="InterPro"/>
</dbReference>
<dbReference type="Gene3D" id="3.30.1490.490">
    <property type="match status" value="1"/>
</dbReference>
<evidence type="ECO:0000259" key="10">
    <source>
        <dbReference type="Pfam" id="PF08790"/>
    </source>
</evidence>
<comment type="subcellular location">
    <subcellularLocation>
        <location evidence="1">Nucleus</location>
    </subcellularLocation>
</comment>
<feature type="compositionally biased region" description="Polar residues" evidence="9">
    <location>
        <begin position="74"/>
        <end position="83"/>
    </location>
</feature>
<sequence length="424" mass="48010">MVSFSCEGCGDVLTKKKLDPHRNQCYGASFTCLDCMVHFQGTEYRSHTSCISEAQKYQGALYRPEKEKKRHDTSTAQSSHSDVAQSSMPSAPSPPPAVPELSKPQDPVNVFDFLVDTDTPNGSRLELAAPEAPRMIEEPPKEDHERGLVRVRFERAGDSLTDLVEYGSGPIYTEHYQTPVPKSERDRDLRKERKSREHSREVKSDKKRKRLHVDTHDLSARGDQIMTDAPPILHSGLTGGLKGLLSRPSVFPPSPDYSGGDFDASPGSPLKKTKHSKRDRDRGRGRVDTISNNIMSLITSTPSREHSEDRPRHKKHHRSHHREGSERPARKMIEYHPMDDEVARGDADGETQMVVFQPRAELLLSFINKGPESERGVSMNKALKRYHRERHASGTGLARAEEEKELWRSLRMKRNERGEIVLFL</sequence>
<dbReference type="Proteomes" id="UP000054321">
    <property type="component" value="Unassembled WGS sequence"/>
</dbReference>
<evidence type="ECO:0000313" key="11">
    <source>
        <dbReference type="EMBL" id="KIN01690.1"/>
    </source>
</evidence>